<dbReference type="InterPro" id="IPR011050">
    <property type="entry name" value="Pectin_lyase_fold/virulence"/>
</dbReference>
<dbReference type="Gene3D" id="2.160.20.10">
    <property type="entry name" value="Single-stranded right-handed beta-helix, Pectin lyase-like"/>
    <property type="match status" value="1"/>
</dbReference>
<keyword evidence="3" id="KW-1185">Reference proteome</keyword>
<dbReference type="CDD" id="cd00063">
    <property type="entry name" value="FN3"/>
    <property type="match status" value="1"/>
</dbReference>
<dbReference type="AlphaFoldDB" id="A0A7G5EH46"/>
<dbReference type="InterPro" id="IPR012334">
    <property type="entry name" value="Pectin_lyas_fold"/>
</dbReference>
<dbReference type="InterPro" id="IPR013783">
    <property type="entry name" value="Ig-like_fold"/>
</dbReference>
<evidence type="ECO:0000313" key="3">
    <source>
        <dbReference type="Proteomes" id="UP000515240"/>
    </source>
</evidence>
<feature type="chain" id="PRO_5028922544" description="Right-handed parallel beta-helix repeat-containing protein" evidence="1">
    <location>
        <begin position="23"/>
        <end position="676"/>
    </location>
</feature>
<dbReference type="Proteomes" id="UP000515240">
    <property type="component" value="Chromosome"/>
</dbReference>
<evidence type="ECO:0000256" key="1">
    <source>
        <dbReference type="SAM" id="SignalP"/>
    </source>
</evidence>
<reference evidence="2 3" key="1">
    <citation type="journal article" date="2020" name="G3 (Bethesda)">
        <title>CeMbio - The Caenorhabditis elegans Microbiome Resource.</title>
        <authorList>
            <person name="Dirksen P."/>
            <person name="Assie A."/>
            <person name="Zimmermann J."/>
            <person name="Zhang F."/>
            <person name="Tietje A.M."/>
            <person name="Marsh S.A."/>
            <person name="Felix M.A."/>
            <person name="Shapira M."/>
            <person name="Kaleta C."/>
            <person name="Schulenburg H."/>
            <person name="Samuel B."/>
        </authorList>
    </citation>
    <scope>NUCLEOTIDE SEQUENCE [LARGE SCALE GENOMIC DNA]</scope>
    <source>
        <strain evidence="2 3">BIGb0172</strain>
    </source>
</reference>
<evidence type="ECO:0000313" key="2">
    <source>
        <dbReference type="EMBL" id="QMV73321.1"/>
    </source>
</evidence>
<accession>A0A7G5EH46</accession>
<gene>
    <name evidence="2" type="ORF">HS961_11040</name>
</gene>
<dbReference type="InterPro" id="IPR003961">
    <property type="entry name" value="FN3_dom"/>
</dbReference>
<dbReference type="Gene3D" id="2.60.40.10">
    <property type="entry name" value="Immunoglobulins"/>
    <property type="match status" value="1"/>
</dbReference>
<proteinExistence type="predicted"/>
<sequence>MHNNLGFTIAALAMAAAFPLSAAPTTSANAVSARDLWVEPPTLKSIGVEWRIDGDSNRNAKVEVQYRAKGQSGWRPALPLVRSQGERVGNLVPPRANFHPDPNRYTNPNMFAGSIFDLEPDTAYQVRLRLTDPDGVRGTATRTVEVRTRPEPMPAAGGKVYHVYPIDWTGPKEEPAFTGLMDAYYEGSASSDFQGTYPARVQPGDVLMVHAGVYESDRVNYLNGLPKPGYKALSTLFDGTYYLTASGTAERPIVIKAAGDGEVIFDGAGAQTFFNLMAANYNYFEGITFRNANLVFLLGLKNIAGASGFTLKHSRLENIGRGVQDDWSGSKNFYIADNVFIGRHDQQKMMGWRGAEWEKLPGFPEKLGGPDGSEYAIKLYGQGHVVAHNYVAHWHDGIDIATYGDPDADANGLEKRDRVPVSIDFYGNDIYNMGDNCIEADGGAHNIRVFDNRCFNSISGALSATPLLGGPVYFFRNLVYNTTTEGVMKVGTAANVLVLQNTFVGEVRMDAPNQTVINNLVLGVNRKAPLMRINSYSNYSVAEHNAYRFNPEAPHAYEWDTPALDIGMDWTKPTEKRKFKSLAEVQAAVGQERGSIQVDYQDLVRASSPVREDVQRLYKPEDYDFSPAPGSALIDAGKLLPTINDGYQGKAPDIGAFEAGAAPKQYGPRGMQAAKQ</sequence>
<dbReference type="RefSeq" id="WP_182327876.1">
    <property type="nucleotide sequence ID" value="NZ_CP058554.1"/>
</dbReference>
<dbReference type="EMBL" id="CP058554">
    <property type="protein sequence ID" value="QMV73321.1"/>
    <property type="molecule type" value="Genomic_DNA"/>
</dbReference>
<dbReference type="SUPFAM" id="SSF51126">
    <property type="entry name" value="Pectin lyase-like"/>
    <property type="match status" value="1"/>
</dbReference>
<protein>
    <recommendedName>
        <fullName evidence="4">Right-handed parallel beta-helix repeat-containing protein</fullName>
    </recommendedName>
</protein>
<feature type="signal peptide" evidence="1">
    <location>
        <begin position="1"/>
        <end position="22"/>
    </location>
</feature>
<evidence type="ECO:0008006" key="4">
    <source>
        <dbReference type="Google" id="ProtNLM"/>
    </source>
</evidence>
<organism evidence="2 3">
    <name type="scientific">Comamonas piscis</name>
    <dbReference type="NCBI Taxonomy" id="1562974"/>
    <lineage>
        <taxon>Bacteria</taxon>
        <taxon>Pseudomonadati</taxon>
        <taxon>Pseudomonadota</taxon>
        <taxon>Betaproteobacteria</taxon>
        <taxon>Burkholderiales</taxon>
        <taxon>Comamonadaceae</taxon>
        <taxon>Comamonas</taxon>
    </lineage>
</organism>
<name>A0A7G5EH46_9BURK</name>
<dbReference type="KEGG" id="cpis:HS961_11040"/>
<keyword evidence="1" id="KW-0732">Signal</keyword>